<name>A0A7S3PUK1_9STRA</name>
<sequence length="422" mass="46618">MAHLVLLLAKPLPFLFRNVNHVAKLLPQDRFVVSTSTDDSTKSCHLAIVTGSNTGIGLETATSLVEQGYEVILACRSRDKGQKAVDRINENNANAGNENSDSRTRTSIQGKAIFLHPLDLSSLNSVKSFSKAFTTQYGPSHPLHILVNNAGINSTGKSVDGMDLCFQTNFVGHYLLTRLMIPHLLKAKNTYSLPQQEQGDEDADAASTPVEAGRVVNLSSVTHHFANCNEVRHNVPPNATRKHDKTWWKHTALPNVSDNTYKESKLAALVFTHELNKRYGSQGLRAVSANPGSVNSDIWRDFPRHMQIIHNLIYLNSKQGAQTSIAGAVGKLPLNAVYLQPYWQPNTDGRDKDMRRSGSKTAFRRWFSVPVPFIEMLGVYCGFACTEPRLPTHINASASDLWDVCEELVGGVDNDVSMDEKI</sequence>
<evidence type="ECO:0000313" key="4">
    <source>
        <dbReference type="EMBL" id="CAE0456126.1"/>
    </source>
</evidence>
<organism evidence="4">
    <name type="scientific">Chaetoceros debilis</name>
    <dbReference type="NCBI Taxonomy" id="122233"/>
    <lineage>
        <taxon>Eukaryota</taxon>
        <taxon>Sar</taxon>
        <taxon>Stramenopiles</taxon>
        <taxon>Ochrophyta</taxon>
        <taxon>Bacillariophyta</taxon>
        <taxon>Coscinodiscophyceae</taxon>
        <taxon>Chaetocerotophycidae</taxon>
        <taxon>Chaetocerotales</taxon>
        <taxon>Chaetocerotaceae</taxon>
        <taxon>Chaetoceros</taxon>
    </lineage>
</organism>
<evidence type="ECO:0000256" key="1">
    <source>
        <dbReference type="ARBA" id="ARBA00006484"/>
    </source>
</evidence>
<comment type="similarity">
    <text evidence="1 3">Belongs to the short-chain dehydrogenases/reductases (SDR) family.</text>
</comment>
<keyword evidence="2" id="KW-0560">Oxidoreductase</keyword>
<dbReference type="Gene3D" id="3.40.50.720">
    <property type="entry name" value="NAD(P)-binding Rossmann-like Domain"/>
    <property type="match status" value="1"/>
</dbReference>
<dbReference type="InterPro" id="IPR002347">
    <property type="entry name" value="SDR_fam"/>
</dbReference>
<dbReference type="PRINTS" id="PR00080">
    <property type="entry name" value="SDRFAMILY"/>
</dbReference>
<dbReference type="GO" id="GO:0016491">
    <property type="term" value="F:oxidoreductase activity"/>
    <property type="evidence" value="ECO:0007669"/>
    <property type="project" value="UniProtKB-KW"/>
</dbReference>
<proteinExistence type="inferred from homology"/>
<dbReference type="SUPFAM" id="SSF51735">
    <property type="entry name" value="NAD(P)-binding Rossmann-fold domains"/>
    <property type="match status" value="1"/>
</dbReference>
<dbReference type="PANTHER" id="PTHR24320:SF262">
    <property type="entry name" value="DEHYDROGENASE"/>
    <property type="match status" value="1"/>
</dbReference>
<evidence type="ECO:0000256" key="3">
    <source>
        <dbReference type="RuleBase" id="RU000363"/>
    </source>
</evidence>
<dbReference type="Pfam" id="PF00106">
    <property type="entry name" value="adh_short"/>
    <property type="match status" value="1"/>
</dbReference>
<reference evidence="4" key="1">
    <citation type="submission" date="2021-01" db="EMBL/GenBank/DDBJ databases">
        <authorList>
            <person name="Corre E."/>
            <person name="Pelletier E."/>
            <person name="Niang G."/>
            <person name="Scheremetjew M."/>
            <person name="Finn R."/>
            <person name="Kale V."/>
            <person name="Holt S."/>
            <person name="Cochrane G."/>
            <person name="Meng A."/>
            <person name="Brown T."/>
            <person name="Cohen L."/>
        </authorList>
    </citation>
    <scope>NUCLEOTIDE SEQUENCE</scope>
    <source>
        <strain evidence="4">MM31A-1</strain>
    </source>
</reference>
<protein>
    <recommendedName>
        <fullName evidence="5">Protochlorophyllide reductase</fullName>
    </recommendedName>
</protein>
<dbReference type="EMBL" id="HBIO01001359">
    <property type="protein sequence ID" value="CAE0456126.1"/>
    <property type="molecule type" value="Transcribed_RNA"/>
</dbReference>
<dbReference type="AlphaFoldDB" id="A0A7S3PUK1"/>
<accession>A0A7S3PUK1</accession>
<evidence type="ECO:0000256" key="2">
    <source>
        <dbReference type="ARBA" id="ARBA00023002"/>
    </source>
</evidence>
<evidence type="ECO:0008006" key="5">
    <source>
        <dbReference type="Google" id="ProtNLM"/>
    </source>
</evidence>
<dbReference type="PANTHER" id="PTHR24320">
    <property type="entry name" value="RETINOL DEHYDROGENASE"/>
    <property type="match status" value="1"/>
</dbReference>
<gene>
    <name evidence="4" type="ORF">CDEB00056_LOCUS967</name>
</gene>
<dbReference type="PRINTS" id="PR00081">
    <property type="entry name" value="GDHRDH"/>
</dbReference>
<dbReference type="InterPro" id="IPR036291">
    <property type="entry name" value="NAD(P)-bd_dom_sf"/>
</dbReference>